<evidence type="ECO:0000313" key="2">
    <source>
        <dbReference type="EMBL" id="KAF9459609.1"/>
    </source>
</evidence>
<evidence type="ECO:0000259" key="1">
    <source>
        <dbReference type="Pfam" id="PF12937"/>
    </source>
</evidence>
<dbReference type="EMBL" id="MU150313">
    <property type="protein sequence ID" value="KAF9459609.1"/>
    <property type="molecule type" value="Genomic_DNA"/>
</dbReference>
<dbReference type="InterPro" id="IPR001810">
    <property type="entry name" value="F-box_dom"/>
</dbReference>
<dbReference type="Proteomes" id="UP000807353">
    <property type="component" value="Unassembled WGS sequence"/>
</dbReference>
<name>A0A9P6CG34_9AGAR</name>
<comment type="caution">
    <text evidence="2">The sequence shown here is derived from an EMBL/GenBank/DDBJ whole genome shotgun (WGS) entry which is preliminary data.</text>
</comment>
<evidence type="ECO:0000313" key="3">
    <source>
        <dbReference type="Proteomes" id="UP000807353"/>
    </source>
</evidence>
<gene>
    <name evidence="2" type="ORF">BDZ94DRAFT_1312226</name>
</gene>
<reference evidence="2" key="1">
    <citation type="submission" date="2020-11" db="EMBL/GenBank/DDBJ databases">
        <authorList>
            <consortium name="DOE Joint Genome Institute"/>
            <person name="Ahrendt S."/>
            <person name="Riley R."/>
            <person name="Andreopoulos W."/>
            <person name="Labutti K."/>
            <person name="Pangilinan J."/>
            <person name="Ruiz-Duenas F.J."/>
            <person name="Barrasa J.M."/>
            <person name="Sanchez-Garcia M."/>
            <person name="Camarero S."/>
            <person name="Miyauchi S."/>
            <person name="Serrano A."/>
            <person name="Linde D."/>
            <person name="Babiker R."/>
            <person name="Drula E."/>
            <person name="Ayuso-Fernandez I."/>
            <person name="Pacheco R."/>
            <person name="Padilla G."/>
            <person name="Ferreira P."/>
            <person name="Barriuso J."/>
            <person name="Kellner H."/>
            <person name="Castanera R."/>
            <person name="Alfaro M."/>
            <person name="Ramirez L."/>
            <person name="Pisabarro A.G."/>
            <person name="Kuo A."/>
            <person name="Tritt A."/>
            <person name="Lipzen A."/>
            <person name="He G."/>
            <person name="Yan M."/>
            <person name="Ng V."/>
            <person name="Cullen D."/>
            <person name="Martin F."/>
            <person name="Rosso M.-N."/>
            <person name="Henrissat B."/>
            <person name="Hibbett D."/>
            <person name="Martinez A.T."/>
            <person name="Grigoriev I.V."/>
        </authorList>
    </citation>
    <scope>NUCLEOTIDE SEQUENCE</scope>
    <source>
        <strain evidence="2">CBS 247.69</strain>
    </source>
</reference>
<dbReference type="Gene3D" id="1.20.1280.50">
    <property type="match status" value="1"/>
</dbReference>
<organism evidence="2 3">
    <name type="scientific">Collybia nuda</name>
    <dbReference type="NCBI Taxonomy" id="64659"/>
    <lineage>
        <taxon>Eukaryota</taxon>
        <taxon>Fungi</taxon>
        <taxon>Dikarya</taxon>
        <taxon>Basidiomycota</taxon>
        <taxon>Agaricomycotina</taxon>
        <taxon>Agaricomycetes</taxon>
        <taxon>Agaricomycetidae</taxon>
        <taxon>Agaricales</taxon>
        <taxon>Tricholomatineae</taxon>
        <taxon>Clitocybaceae</taxon>
        <taxon>Collybia</taxon>
    </lineage>
</organism>
<sequence length="477" mass="54136">MSLELRACSPNTILSNTERGAMFDILSGLDGCIVGFDDDIARIRKVLDSLQDHRAEISVRAERIRERLALEAKLPPEILTKIFVHWAGNEYIKLPQTQGPFMAVSQVCSRWRGVALAEPLLWGRLYVLMPFSKQIASLVHSILSSRGGRGPVDLRINVYNSNHWEIMQNLVSTYPSRIRKLQIYTGSSRYLKAIVGPLKPMEIDHMRIFDKGSSDETNADLHVLEDCVNLEGIELMDDNDVPLPHTVIPWAQISRLTLLTSSPPAILSNILHRCPALVRIMVRTKKSNQNASSFPSRLCTLEHLAELYILGGDDVCHLLNFLVLPALNKVHFQDRIDWPQAEIKDLIQRSACRIEYFHTLHHIVPTEDIIPLMRAMPHVIEFRAKPIHPVSKPVFDTIIQEHLAPHLRTLTGWFIDRDSLDSAVAFLQSRWSKSASGEYEGVSYAHLPISQRTATDDDYLRKVLRGLNTKDRCVSFN</sequence>
<proteinExistence type="predicted"/>
<dbReference type="Pfam" id="PF12937">
    <property type="entry name" value="F-box-like"/>
    <property type="match status" value="1"/>
</dbReference>
<dbReference type="OrthoDB" id="3365698at2759"/>
<protein>
    <recommendedName>
        <fullName evidence="1">F-box domain-containing protein</fullName>
    </recommendedName>
</protein>
<dbReference type="AlphaFoldDB" id="A0A9P6CG34"/>
<feature type="domain" description="F-box" evidence="1">
    <location>
        <begin position="73"/>
        <end position="126"/>
    </location>
</feature>
<accession>A0A9P6CG34</accession>
<keyword evidence="3" id="KW-1185">Reference proteome</keyword>